<evidence type="ECO:0000256" key="11">
    <source>
        <dbReference type="PIRNR" id="PIRNR006431"/>
    </source>
</evidence>
<dbReference type="InterPro" id="IPR002410">
    <property type="entry name" value="Peptidase_S33"/>
</dbReference>
<dbReference type="EMBL" id="CADCWI010000041">
    <property type="protein sequence ID" value="CAA9548433.1"/>
    <property type="molecule type" value="Genomic_DNA"/>
</dbReference>
<evidence type="ECO:0000313" key="15">
    <source>
        <dbReference type="EMBL" id="CAA9548433.1"/>
    </source>
</evidence>
<dbReference type="AlphaFoldDB" id="A0A6J4UGZ9"/>
<dbReference type="InterPro" id="IPR029058">
    <property type="entry name" value="AB_hydrolase_fold"/>
</dbReference>
<dbReference type="Gene3D" id="3.40.50.1820">
    <property type="entry name" value="alpha/beta hydrolase"/>
    <property type="match status" value="1"/>
</dbReference>
<evidence type="ECO:0000256" key="9">
    <source>
        <dbReference type="ARBA" id="ARBA00022801"/>
    </source>
</evidence>
<evidence type="ECO:0000256" key="13">
    <source>
        <dbReference type="RuleBase" id="RU003421"/>
    </source>
</evidence>
<reference evidence="15" key="1">
    <citation type="submission" date="2020-02" db="EMBL/GenBank/DDBJ databases">
        <authorList>
            <person name="Meier V. D."/>
        </authorList>
    </citation>
    <scope>NUCLEOTIDE SEQUENCE</scope>
    <source>
        <strain evidence="15">AVDCRST_MAG43</strain>
    </source>
</reference>
<evidence type="ECO:0000256" key="3">
    <source>
        <dbReference type="ARBA" id="ARBA00010088"/>
    </source>
</evidence>
<gene>
    <name evidence="15" type="ORF">AVDCRST_MAG43-739</name>
</gene>
<dbReference type="GO" id="GO:0006508">
    <property type="term" value="P:proteolysis"/>
    <property type="evidence" value="ECO:0007669"/>
    <property type="project" value="UniProtKB-KW"/>
</dbReference>
<dbReference type="PRINTS" id="PR00111">
    <property type="entry name" value="ABHYDROLASE"/>
</dbReference>
<keyword evidence="8 11" id="KW-0645">Protease</keyword>
<protein>
    <recommendedName>
        <fullName evidence="5 11">Proline iminopeptidase</fullName>
        <shortName evidence="11">PIP</shortName>
        <ecNumber evidence="4 11">3.4.11.5</ecNumber>
    </recommendedName>
    <alternativeName>
        <fullName evidence="10 11">Prolyl aminopeptidase</fullName>
    </alternativeName>
</protein>
<sequence>MLDRSPAIEPYDSGMLDVGDGHRVYWECCGNPNGKPAIYLHGGPGSGSSSGQRRFFDPGVYRAVLFDQRGSGRSRPLADEPEADLSANTTAHLIADIEALRELHEVESWTILGMSWGTTLGLAYAQAYPQRVDAMVLALVTSTSRREVEWLTRDVGRIFPEAWDRFRAAVPGSLQHLPLVDAYATLLFDDDPAVRDHAARAWCAWEDAHVSLAPDHRPNPRFEDPEFRLRFARLVTHYWRNAAFLEEDQLLREAATLNGIPGVLIHGRYDVSSPLETAWRLSQSWATSRLSVMEGAGHGGGDTLLTLIDDALADFGLREPIG</sequence>
<comment type="catalytic activity">
    <reaction evidence="1 11 13">
        <text>Release of N-terminal proline from a peptide.</text>
        <dbReference type="EC" id="3.4.11.5"/>
    </reaction>
</comment>
<dbReference type="SUPFAM" id="SSF53474">
    <property type="entry name" value="alpha/beta-Hydrolases"/>
    <property type="match status" value="1"/>
</dbReference>
<proteinExistence type="inferred from homology"/>
<dbReference type="EC" id="3.4.11.5" evidence="4 11"/>
<keyword evidence="7 11" id="KW-0963">Cytoplasm</keyword>
<evidence type="ECO:0000256" key="12">
    <source>
        <dbReference type="PIRSR" id="PIRSR006431-1"/>
    </source>
</evidence>
<name>A0A6J4UGZ9_9BACT</name>
<keyword evidence="9 11" id="KW-0378">Hydrolase</keyword>
<comment type="subcellular location">
    <subcellularLocation>
        <location evidence="2 11">Cytoplasm</location>
    </subcellularLocation>
</comment>
<keyword evidence="6 11" id="KW-0031">Aminopeptidase</keyword>
<dbReference type="PIRSF" id="PIRSF006431">
    <property type="entry name" value="Pept_S33"/>
    <property type="match status" value="1"/>
</dbReference>
<dbReference type="GO" id="GO:0004177">
    <property type="term" value="F:aminopeptidase activity"/>
    <property type="evidence" value="ECO:0007669"/>
    <property type="project" value="UniProtKB-UniRule"/>
</dbReference>
<comment type="similarity">
    <text evidence="3 11 13">Belongs to the peptidase S33 family.</text>
</comment>
<dbReference type="PRINTS" id="PR00793">
    <property type="entry name" value="PROAMNOPTASE"/>
</dbReference>
<evidence type="ECO:0000256" key="10">
    <source>
        <dbReference type="ARBA" id="ARBA00029605"/>
    </source>
</evidence>
<feature type="active site" description="Nucleophile" evidence="12">
    <location>
        <position position="115"/>
    </location>
</feature>
<dbReference type="InterPro" id="IPR005944">
    <property type="entry name" value="Pro_iminopeptidase"/>
</dbReference>
<dbReference type="GO" id="GO:0005737">
    <property type="term" value="C:cytoplasm"/>
    <property type="evidence" value="ECO:0007669"/>
    <property type="project" value="UniProtKB-SubCell"/>
</dbReference>
<evidence type="ECO:0000256" key="2">
    <source>
        <dbReference type="ARBA" id="ARBA00004496"/>
    </source>
</evidence>
<evidence type="ECO:0000256" key="4">
    <source>
        <dbReference type="ARBA" id="ARBA00012568"/>
    </source>
</evidence>
<evidence type="ECO:0000256" key="5">
    <source>
        <dbReference type="ARBA" id="ARBA00021843"/>
    </source>
</evidence>
<organism evidence="15">
    <name type="scientific">uncultured Thermomicrobiales bacterium</name>
    <dbReference type="NCBI Taxonomy" id="1645740"/>
    <lineage>
        <taxon>Bacteria</taxon>
        <taxon>Pseudomonadati</taxon>
        <taxon>Thermomicrobiota</taxon>
        <taxon>Thermomicrobia</taxon>
        <taxon>Thermomicrobiales</taxon>
        <taxon>environmental samples</taxon>
    </lineage>
</organism>
<feature type="active site" description="Proton donor" evidence="12">
    <location>
        <position position="298"/>
    </location>
</feature>
<dbReference type="NCBIfam" id="TIGR01249">
    <property type="entry name" value="pro_imino_pep_1"/>
    <property type="match status" value="1"/>
</dbReference>
<feature type="domain" description="AB hydrolase-1" evidence="14">
    <location>
        <begin position="38"/>
        <end position="298"/>
    </location>
</feature>
<evidence type="ECO:0000256" key="8">
    <source>
        <dbReference type="ARBA" id="ARBA00022670"/>
    </source>
</evidence>
<dbReference type="PANTHER" id="PTHR43722:SF1">
    <property type="entry name" value="PROLINE IMINOPEPTIDASE"/>
    <property type="match status" value="1"/>
</dbReference>
<dbReference type="PANTHER" id="PTHR43722">
    <property type="entry name" value="PROLINE IMINOPEPTIDASE"/>
    <property type="match status" value="1"/>
</dbReference>
<evidence type="ECO:0000256" key="6">
    <source>
        <dbReference type="ARBA" id="ARBA00022438"/>
    </source>
</evidence>
<accession>A0A6J4UGZ9</accession>
<evidence type="ECO:0000256" key="7">
    <source>
        <dbReference type="ARBA" id="ARBA00022490"/>
    </source>
</evidence>
<feature type="active site" evidence="12">
    <location>
        <position position="270"/>
    </location>
</feature>
<dbReference type="InterPro" id="IPR000073">
    <property type="entry name" value="AB_hydrolase_1"/>
</dbReference>
<evidence type="ECO:0000259" key="14">
    <source>
        <dbReference type="Pfam" id="PF00561"/>
    </source>
</evidence>
<dbReference type="Pfam" id="PF00561">
    <property type="entry name" value="Abhydrolase_1"/>
    <property type="match status" value="1"/>
</dbReference>
<evidence type="ECO:0000256" key="1">
    <source>
        <dbReference type="ARBA" id="ARBA00001585"/>
    </source>
</evidence>